<dbReference type="Proteomes" id="UP001233172">
    <property type="component" value="Unassembled WGS sequence"/>
</dbReference>
<dbReference type="AlphaFoldDB" id="A0AAD8BPB2"/>
<reference evidence="1" key="2">
    <citation type="submission" date="2023-04" db="EMBL/GenBank/DDBJ databases">
        <authorList>
            <person name="Bu L."/>
            <person name="Lu L."/>
            <person name="Laidemitt M.R."/>
            <person name="Zhang S.M."/>
            <person name="Mutuku M."/>
            <person name="Mkoji G."/>
            <person name="Steinauer M."/>
            <person name="Loker E.S."/>
        </authorList>
    </citation>
    <scope>NUCLEOTIDE SEQUENCE</scope>
    <source>
        <strain evidence="1">KasaAsao</strain>
        <tissue evidence="1">Whole Snail</tissue>
    </source>
</reference>
<gene>
    <name evidence="1" type="ORF">Bpfe_012973</name>
</gene>
<keyword evidence="2" id="KW-1185">Reference proteome</keyword>
<dbReference type="EMBL" id="JASAOG010000053">
    <property type="protein sequence ID" value="KAK0057743.1"/>
    <property type="molecule type" value="Genomic_DNA"/>
</dbReference>
<comment type="caution">
    <text evidence="1">The sequence shown here is derived from an EMBL/GenBank/DDBJ whole genome shotgun (WGS) entry which is preliminary data.</text>
</comment>
<proteinExistence type="predicted"/>
<reference evidence="1" key="1">
    <citation type="journal article" date="2023" name="PLoS Negl. Trop. Dis.">
        <title>A genome sequence for Biomphalaria pfeifferi, the major vector snail for the human-infecting parasite Schistosoma mansoni.</title>
        <authorList>
            <person name="Bu L."/>
            <person name="Lu L."/>
            <person name="Laidemitt M.R."/>
            <person name="Zhang S.M."/>
            <person name="Mutuku M."/>
            <person name="Mkoji G."/>
            <person name="Steinauer M."/>
            <person name="Loker E.S."/>
        </authorList>
    </citation>
    <scope>NUCLEOTIDE SEQUENCE</scope>
    <source>
        <strain evidence="1">KasaAsao</strain>
    </source>
</reference>
<evidence type="ECO:0000313" key="1">
    <source>
        <dbReference type="EMBL" id="KAK0057743.1"/>
    </source>
</evidence>
<feature type="non-terminal residue" evidence="1">
    <location>
        <position position="1"/>
    </location>
</feature>
<sequence>RRAYGPSAAIASLQSYELENPWITSRPLCGNLAAPIPSSIHHKHVRKWKPAPPAKK</sequence>
<name>A0AAD8BPB2_BIOPF</name>
<accession>A0AAD8BPB2</accession>
<feature type="non-terminal residue" evidence="1">
    <location>
        <position position="56"/>
    </location>
</feature>
<organism evidence="1 2">
    <name type="scientific">Biomphalaria pfeifferi</name>
    <name type="common">Bloodfluke planorb</name>
    <name type="synonym">Freshwater snail</name>
    <dbReference type="NCBI Taxonomy" id="112525"/>
    <lineage>
        <taxon>Eukaryota</taxon>
        <taxon>Metazoa</taxon>
        <taxon>Spiralia</taxon>
        <taxon>Lophotrochozoa</taxon>
        <taxon>Mollusca</taxon>
        <taxon>Gastropoda</taxon>
        <taxon>Heterobranchia</taxon>
        <taxon>Euthyneura</taxon>
        <taxon>Panpulmonata</taxon>
        <taxon>Hygrophila</taxon>
        <taxon>Lymnaeoidea</taxon>
        <taxon>Planorbidae</taxon>
        <taxon>Biomphalaria</taxon>
    </lineage>
</organism>
<evidence type="ECO:0000313" key="2">
    <source>
        <dbReference type="Proteomes" id="UP001233172"/>
    </source>
</evidence>
<protein>
    <submittedName>
        <fullName evidence="1">Uncharacterized protein</fullName>
    </submittedName>
</protein>